<dbReference type="Proteomes" id="UP001370490">
    <property type="component" value="Unassembled WGS sequence"/>
</dbReference>
<keyword evidence="1" id="KW-0812">Transmembrane</keyword>
<feature type="transmembrane region" description="Helical" evidence="1">
    <location>
        <begin position="128"/>
        <end position="149"/>
    </location>
</feature>
<protein>
    <submittedName>
        <fullName evidence="2">Uncharacterized protein</fullName>
    </submittedName>
</protein>
<organism evidence="2 3">
    <name type="scientific">Dillenia turbinata</name>
    <dbReference type="NCBI Taxonomy" id="194707"/>
    <lineage>
        <taxon>Eukaryota</taxon>
        <taxon>Viridiplantae</taxon>
        <taxon>Streptophyta</taxon>
        <taxon>Embryophyta</taxon>
        <taxon>Tracheophyta</taxon>
        <taxon>Spermatophyta</taxon>
        <taxon>Magnoliopsida</taxon>
        <taxon>eudicotyledons</taxon>
        <taxon>Gunneridae</taxon>
        <taxon>Pentapetalae</taxon>
        <taxon>Dilleniales</taxon>
        <taxon>Dilleniaceae</taxon>
        <taxon>Dillenia</taxon>
    </lineage>
</organism>
<evidence type="ECO:0000313" key="2">
    <source>
        <dbReference type="EMBL" id="KAK6941422.1"/>
    </source>
</evidence>
<gene>
    <name evidence="2" type="ORF">RJ641_026799</name>
</gene>
<dbReference type="PANTHER" id="PTHR36784">
    <property type="entry name" value="HISTONE-LYSINE N-METHYLTRANSFERASE"/>
    <property type="match status" value="1"/>
</dbReference>
<evidence type="ECO:0000313" key="3">
    <source>
        <dbReference type="Proteomes" id="UP001370490"/>
    </source>
</evidence>
<reference evidence="2 3" key="1">
    <citation type="submission" date="2023-12" db="EMBL/GenBank/DDBJ databases">
        <title>A high-quality genome assembly for Dillenia turbinata (Dilleniales).</title>
        <authorList>
            <person name="Chanderbali A."/>
        </authorList>
    </citation>
    <scope>NUCLEOTIDE SEQUENCE [LARGE SCALE GENOMIC DNA]</scope>
    <source>
        <strain evidence="2">LSX21</strain>
        <tissue evidence="2">Leaf</tissue>
    </source>
</reference>
<feature type="transmembrane region" description="Helical" evidence="1">
    <location>
        <begin position="98"/>
        <end position="116"/>
    </location>
</feature>
<keyword evidence="3" id="KW-1185">Reference proteome</keyword>
<keyword evidence="1" id="KW-0472">Membrane</keyword>
<feature type="transmembrane region" description="Helical" evidence="1">
    <location>
        <begin position="14"/>
        <end position="35"/>
    </location>
</feature>
<name>A0AAN8W4I0_9MAGN</name>
<dbReference type="AlphaFoldDB" id="A0AAN8W4I0"/>
<evidence type="ECO:0000256" key="1">
    <source>
        <dbReference type="SAM" id="Phobius"/>
    </source>
</evidence>
<accession>A0AAN8W4I0</accession>
<keyword evidence="1" id="KW-1133">Transmembrane helix</keyword>
<proteinExistence type="predicted"/>
<dbReference type="PANTHER" id="PTHR36784:SF1">
    <property type="entry name" value="HISTONE-LYSINE N-METHYLTRANSFERASE"/>
    <property type="match status" value="1"/>
</dbReference>
<dbReference type="EMBL" id="JBAMMX010000004">
    <property type="protein sequence ID" value="KAK6941422.1"/>
    <property type="molecule type" value="Genomic_DNA"/>
</dbReference>
<comment type="caution">
    <text evidence="2">The sequence shown here is derived from an EMBL/GenBank/DDBJ whole genome shotgun (WGS) entry which is preliminary data.</text>
</comment>
<sequence>MVRSFEKIQAQQSFVWRSVFAALIFCFAAFLLYSIYQQAFSPWELRYRAYFMEEINSQIIICAGLYFWSLCISCPHYLIAVLACSITIMGLLKHGKQWIWYSCGVGTALAVFWLNYMLRLPKFRWDIIWLPFGPLSGAVLSLYVEHLLAESSEEVRKLRGYMYAYKAS</sequence>
<feature type="transmembrane region" description="Helical" evidence="1">
    <location>
        <begin position="55"/>
        <end position="86"/>
    </location>
</feature>